<dbReference type="AlphaFoldDB" id="A0A915JMD5"/>
<accession>A0A915JMD5</accession>
<feature type="transmembrane region" description="Helical" evidence="2">
    <location>
        <begin position="386"/>
        <end position="414"/>
    </location>
</feature>
<dbReference type="GO" id="GO:0018996">
    <property type="term" value="P:molting cycle, collagen and cuticulin-based cuticle"/>
    <property type="evidence" value="ECO:0007669"/>
    <property type="project" value="TreeGrafter"/>
</dbReference>
<sequence>MKKDSFSTDNRINKEMNNLMNYLPDSAESVKNFRSLNSKTSPLIGDLNEDNNAEMSRKVYDWSKQPYAYVILADNGKKQNMLQERNLKIAHEIVKLVTKIQTAEEDEYSLIVKGLIPYNNKNLTWSDLCQKNFHESDQCLEHPFMTLIRQSPLPMVQLSLLMKYPEIRIQNVSIDTTILFGKVKQNAYTGLVESVAALRLPFLLQNEPNNLAFSNLIRKWQRKFVDQISKLKHSTLVIDFSTSISLNDEIARNGKLLIDYLPAVFFALVVFSCFCCFHIDWVLSQPLLGFCGVLTAAQAVVVAFGILISAGFSFIQMVYIMPFFVLAVSADNAFLVLNAWRNTHPLAETKHRLAKAVGSTSVSIMITALTDGLSFAVGTISQFPAIRIFCTYCALAILCSFLFQMTFFVSCLVLCAQRESSNRHCLCLWRVHPRVESDLNQEPKWRVPSLVFGELGRSENRD</sequence>
<dbReference type="InterPro" id="IPR000731">
    <property type="entry name" value="SSD"/>
</dbReference>
<dbReference type="Pfam" id="PF12349">
    <property type="entry name" value="Sterol-sensing"/>
    <property type="match status" value="1"/>
</dbReference>
<feature type="transmembrane region" description="Helical" evidence="2">
    <location>
        <begin position="361"/>
        <end position="380"/>
    </location>
</feature>
<dbReference type="GO" id="GO:0005886">
    <property type="term" value="C:plasma membrane"/>
    <property type="evidence" value="ECO:0007669"/>
    <property type="project" value="TreeGrafter"/>
</dbReference>
<evidence type="ECO:0000256" key="1">
    <source>
        <dbReference type="ARBA" id="ARBA00005585"/>
    </source>
</evidence>
<dbReference type="GO" id="GO:0030659">
    <property type="term" value="C:cytoplasmic vesicle membrane"/>
    <property type="evidence" value="ECO:0007669"/>
    <property type="project" value="TreeGrafter"/>
</dbReference>
<feature type="domain" description="SSD" evidence="3">
    <location>
        <begin position="257"/>
        <end position="414"/>
    </location>
</feature>
<comment type="similarity">
    <text evidence="1">Belongs to the patched family.</text>
</comment>
<keyword evidence="4" id="KW-1185">Reference proteome</keyword>
<dbReference type="PANTHER" id="PTHR10796">
    <property type="entry name" value="PATCHED-RELATED"/>
    <property type="match status" value="1"/>
</dbReference>
<dbReference type="SUPFAM" id="SSF82866">
    <property type="entry name" value="Multidrug efflux transporter AcrB transmembrane domain"/>
    <property type="match status" value="1"/>
</dbReference>
<keyword evidence="2" id="KW-0472">Membrane</keyword>
<evidence type="ECO:0000313" key="5">
    <source>
        <dbReference type="WBParaSite" id="nRc.2.0.1.t27369-RA"/>
    </source>
</evidence>
<keyword evidence="2" id="KW-0812">Transmembrane</keyword>
<name>A0A915JMD5_ROMCU</name>
<dbReference type="PROSITE" id="PS50156">
    <property type="entry name" value="SSD"/>
    <property type="match status" value="1"/>
</dbReference>
<dbReference type="OMA" id="NAWRNTH"/>
<feature type="transmembrane region" description="Helical" evidence="2">
    <location>
        <begin position="260"/>
        <end position="283"/>
    </location>
</feature>
<evidence type="ECO:0000256" key="2">
    <source>
        <dbReference type="SAM" id="Phobius"/>
    </source>
</evidence>
<feature type="transmembrane region" description="Helical" evidence="2">
    <location>
        <begin position="290"/>
        <end position="312"/>
    </location>
</feature>
<dbReference type="WBParaSite" id="nRc.2.0.1.t27369-RA">
    <property type="protein sequence ID" value="nRc.2.0.1.t27369-RA"/>
    <property type="gene ID" value="nRc.2.0.1.g27369"/>
</dbReference>
<protein>
    <submittedName>
        <fullName evidence="5">SSD domain-containing protein</fullName>
    </submittedName>
</protein>
<dbReference type="Proteomes" id="UP000887565">
    <property type="component" value="Unplaced"/>
</dbReference>
<dbReference type="InterPro" id="IPR051697">
    <property type="entry name" value="Patched_domain-protein"/>
</dbReference>
<evidence type="ECO:0000313" key="4">
    <source>
        <dbReference type="Proteomes" id="UP000887565"/>
    </source>
</evidence>
<dbReference type="Gene3D" id="1.20.1640.10">
    <property type="entry name" value="Multidrug efflux transporter AcrB transmembrane domain"/>
    <property type="match status" value="1"/>
</dbReference>
<reference evidence="5" key="1">
    <citation type="submission" date="2022-11" db="UniProtKB">
        <authorList>
            <consortium name="WormBaseParasite"/>
        </authorList>
    </citation>
    <scope>IDENTIFICATION</scope>
</reference>
<feature type="transmembrane region" description="Helical" evidence="2">
    <location>
        <begin position="318"/>
        <end position="340"/>
    </location>
</feature>
<proteinExistence type="inferred from homology"/>
<evidence type="ECO:0000259" key="3">
    <source>
        <dbReference type="PROSITE" id="PS50156"/>
    </source>
</evidence>
<organism evidence="4 5">
    <name type="scientific">Romanomermis culicivorax</name>
    <name type="common">Nematode worm</name>
    <dbReference type="NCBI Taxonomy" id="13658"/>
    <lineage>
        <taxon>Eukaryota</taxon>
        <taxon>Metazoa</taxon>
        <taxon>Ecdysozoa</taxon>
        <taxon>Nematoda</taxon>
        <taxon>Enoplea</taxon>
        <taxon>Dorylaimia</taxon>
        <taxon>Mermithida</taxon>
        <taxon>Mermithoidea</taxon>
        <taxon>Mermithidae</taxon>
        <taxon>Romanomermis</taxon>
    </lineage>
</organism>
<dbReference type="InterPro" id="IPR053958">
    <property type="entry name" value="HMGCR/SNAP/NPC1-like_SSD"/>
</dbReference>
<dbReference type="PANTHER" id="PTHR10796:SF96">
    <property type="entry name" value="PATCHED-RELATED PROTEIN 9"/>
    <property type="match status" value="1"/>
</dbReference>
<dbReference type="GO" id="GO:0006897">
    <property type="term" value="P:endocytosis"/>
    <property type="evidence" value="ECO:0007669"/>
    <property type="project" value="TreeGrafter"/>
</dbReference>
<keyword evidence="2" id="KW-1133">Transmembrane helix</keyword>